<proteinExistence type="predicted"/>
<comment type="caution">
    <text evidence="1">The sequence shown here is derived from an EMBL/GenBank/DDBJ whole genome shotgun (WGS) entry which is preliminary data.</text>
</comment>
<organism evidence="1 2">
    <name type="scientific">Rhodocollybia butyracea</name>
    <dbReference type="NCBI Taxonomy" id="206335"/>
    <lineage>
        <taxon>Eukaryota</taxon>
        <taxon>Fungi</taxon>
        <taxon>Dikarya</taxon>
        <taxon>Basidiomycota</taxon>
        <taxon>Agaricomycotina</taxon>
        <taxon>Agaricomycetes</taxon>
        <taxon>Agaricomycetidae</taxon>
        <taxon>Agaricales</taxon>
        <taxon>Marasmiineae</taxon>
        <taxon>Omphalotaceae</taxon>
        <taxon>Rhodocollybia</taxon>
    </lineage>
</organism>
<protein>
    <submittedName>
        <fullName evidence="1">Uncharacterized protein</fullName>
    </submittedName>
</protein>
<dbReference type="InterPro" id="IPR032675">
    <property type="entry name" value="LRR_dom_sf"/>
</dbReference>
<reference evidence="1" key="1">
    <citation type="submission" date="2020-11" db="EMBL/GenBank/DDBJ databases">
        <authorList>
            <consortium name="DOE Joint Genome Institute"/>
            <person name="Ahrendt S."/>
            <person name="Riley R."/>
            <person name="Andreopoulos W."/>
            <person name="Labutti K."/>
            <person name="Pangilinan J."/>
            <person name="Ruiz-Duenas F.J."/>
            <person name="Barrasa J.M."/>
            <person name="Sanchez-Garcia M."/>
            <person name="Camarero S."/>
            <person name="Miyauchi S."/>
            <person name="Serrano A."/>
            <person name="Linde D."/>
            <person name="Babiker R."/>
            <person name="Drula E."/>
            <person name="Ayuso-Fernandez I."/>
            <person name="Pacheco R."/>
            <person name="Padilla G."/>
            <person name="Ferreira P."/>
            <person name="Barriuso J."/>
            <person name="Kellner H."/>
            <person name="Castanera R."/>
            <person name="Alfaro M."/>
            <person name="Ramirez L."/>
            <person name="Pisabarro A.G."/>
            <person name="Kuo A."/>
            <person name="Tritt A."/>
            <person name="Lipzen A."/>
            <person name="He G."/>
            <person name="Yan M."/>
            <person name="Ng V."/>
            <person name="Cullen D."/>
            <person name="Martin F."/>
            <person name="Rosso M.-N."/>
            <person name="Henrissat B."/>
            <person name="Hibbett D."/>
            <person name="Martinez A.T."/>
            <person name="Grigoriev I.V."/>
        </authorList>
    </citation>
    <scope>NUCLEOTIDE SEQUENCE</scope>
    <source>
        <strain evidence="1">AH 40177</strain>
    </source>
</reference>
<keyword evidence="2" id="KW-1185">Reference proteome</keyword>
<dbReference type="AlphaFoldDB" id="A0A9P5U4N1"/>
<evidence type="ECO:0000313" key="1">
    <source>
        <dbReference type="EMBL" id="KAF9064923.1"/>
    </source>
</evidence>
<gene>
    <name evidence="1" type="ORF">BDP27DRAFT_1425318</name>
</gene>
<name>A0A9P5U4N1_9AGAR</name>
<dbReference type="EMBL" id="JADNRY010000112">
    <property type="protein sequence ID" value="KAF9064923.1"/>
    <property type="molecule type" value="Genomic_DNA"/>
</dbReference>
<dbReference type="Proteomes" id="UP000772434">
    <property type="component" value="Unassembled WGS sequence"/>
</dbReference>
<evidence type="ECO:0000313" key="2">
    <source>
        <dbReference type="Proteomes" id="UP000772434"/>
    </source>
</evidence>
<dbReference type="OrthoDB" id="3069821at2759"/>
<dbReference type="SUPFAM" id="SSF52047">
    <property type="entry name" value="RNI-like"/>
    <property type="match status" value="1"/>
</dbReference>
<dbReference type="Gene3D" id="3.80.10.10">
    <property type="entry name" value="Ribonuclease Inhibitor"/>
    <property type="match status" value="1"/>
</dbReference>
<accession>A0A9P5U4N1</accession>
<sequence length="280" mass="31857">MLELCALATSEILPSKAPYHQLRHLNLRYSRSKLVEVLQRCPSVKSLELQGWENDLEYGACYMWPNITSLVIEAGDVFYSLSYMEMVLLSFALPSLRAIVLESNWIEPYPWSTGNFISFISRSSCMISTFTLRNVSLSDSDLIAVLRVIPSLLHLEINDYISPNPQSHHGPITSHLISSLIQHESIFISLVPKLHTLHLDCHHNTRTFDDSAFVSMVESRWFRPGSDLSAKMFAMGRDCIRSVVLKFDWREVDAEVYKPLWVLDKEGLRVVVAGTNGIQV</sequence>